<dbReference type="PANTHER" id="PTHR43399">
    <property type="entry name" value="SUBTILISIN-RELATED"/>
    <property type="match status" value="1"/>
</dbReference>
<dbReference type="PANTHER" id="PTHR43399:SF4">
    <property type="entry name" value="CELL WALL-ASSOCIATED PROTEASE"/>
    <property type="match status" value="1"/>
</dbReference>
<dbReference type="eggNOG" id="KOG1153">
    <property type="taxonomic scope" value="Eukaryota"/>
</dbReference>
<dbReference type="GO" id="GO:0004252">
    <property type="term" value="F:serine-type endopeptidase activity"/>
    <property type="evidence" value="ECO:0007669"/>
    <property type="project" value="UniProtKB-UniRule"/>
</dbReference>
<evidence type="ECO:0000256" key="3">
    <source>
        <dbReference type="ARBA" id="ARBA00022801"/>
    </source>
</evidence>
<dbReference type="GO" id="GO:0006508">
    <property type="term" value="P:proteolysis"/>
    <property type="evidence" value="ECO:0007669"/>
    <property type="project" value="UniProtKB-KW"/>
</dbReference>
<keyword evidence="2 5" id="KW-0645">Protease</keyword>
<evidence type="ECO:0000313" key="11">
    <source>
        <dbReference type="Proteomes" id="UP000007264"/>
    </source>
</evidence>
<keyword evidence="11" id="KW-1185">Reference proteome</keyword>
<name>I0YKM1_COCSC</name>
<dbReference type="EMBL" id="AGSI01000021">
    <property type="protein sequence ID" value="EIE18940.1"/>
    <property type="molecule type" value="Genomic_DNA"/>
</dbReference>
<evidence type="ECO:0000256" key="4">
    <source>
        <dbReference type="ARBA" id="ARBA00022825"/>
    </source>
</evidence>
<sequence>MTGGRRAVLVKLVITALSVCVCQGAGNQYKVILQRKDPGITLLGDLLHLGSNLPRIDSPLAALHRVFLGKYVPLEVFSVNMTALSPEQLCGYLVQLNPGLAFCERDGPVTLDAPSATPNDPIYPRETNLEAIKVPQAWKTGQFGSQKVRVCIIDTGVDNLHPDLAGNLWMNAAEMNGPGATAANGYKNGIDDDGDGVVDNIYGANFNTDPPSADILDGHGHGTHVAGIIGAVGNNGIGVTGVAQVVTVLPCRFMDANGNGSREQAIKCMDWCLKREAHVLSNSWGEVPNSLSLQTVTILPCRFMDTRGLGDISLAVLCYDWCLDHGAHVLSSSFGIYEQWGEQALKTAVATVAARGVLFVSSAGNDHADNDLNPHWPSNLETDTTIAVAALDRTGAVWSGSNYGNKTVDIAAPGENVISTYIGGDTPYTTMTGTSVAVPHVAGTAALLLAQLMQNGYNISSLAPNKGVGALVKKIIMQSVDPLPGNRVAWGSLNTAAALKRAAGMTPTSAQIGTVSDGAVTEGSSGSYNGSFPDLSSVLGALATYGNTFGGNTPDGPAVLDGATGPGGAQNGGASKSGGVQATASPPPSIAAAVASAAQEFAWRVGGGRNLRSAGGLRGVDALRDGRPQATQQSQLL</sequence>
<evidence type="ECO:0000256" key="1">
    <source>
        <dbReference type="ARBA" id="ARBA00011073"/>
    </source>
</evidence>
<dbReference type="CDD" id="cd07473">
    <property type="entry name" value="Peptidases_S8_Subtilisin_like"/>
    <property type="match status" value="1"/>
</dbReference>
<comment type="similarity">
    <text evidence="1 5 6">Belongs to the peptidase S8 family.</text>
</comment>
<feature type="active site" description="Charge relay system" evidence="5">
    <location>
        <position position="435"/>
    </location>
</feature>
<dbReference type="Pfam" id="PF00082">
    <property type="entry name" value="Peptidase_S8"/>
    <property type="match status" value="2"/>
</dbReference>
<evidence type="ECO:0000256" key="5">
    <source>
        <dbReference type="PROSITE-ProRule" id="PRU01240"/>
    </source>
</evidence>
<dbReference type="PROSITE" id="PS00138">
    <property type="entry name" value="SUBTILASE_SER"/>
    <property type="match status" value="1"/>
</dbReference>
<dbReference type="InterPro" id="IPR023828">
    <property type="entry name" value="Peptidase_S8_Ser-AS"/>
</dbReference>
<feature type="region of interest" description="Disordered" evidence="7">
    <location>
        <begin position="556"/>
        <end position="587"/>
    </location>
</feature>
<proteinExistence type="inferred from homology"/>
<dbReference type="Proteomes" id="UP000007264">
    <property type="component" value="Unassembled WGS sequence"/>
</dbReference>
<dbReference type="InterPro" id="IPR022398">
    <property type="entry name" value="Peptidase_S8_His-AS"/>
</dbReference>
<feature type="domain" description="Peptidase S8/S53" evidence="9">
    <location>
        <begin position="295"/>
        <end position="480"/>
    </location>
</feature>
<dbReference type="PRINTS" id="PR00723">
    <property type="entry name" value="SUBTILISIN"/>
</dbReference>
<dbReference type="InterPro" id="IPR023827">
    <property type="entry name" value="Peptidase_S8_Asp-AS"/>
</dbReference>
<evidence type="ECO:0000256" key="2">
    <source>
        <dbReference type="ARBA" id="ARBA00022670"/>
    </source>
</evidence>
<organism evidence="10 11">
    <name type="scientific">Coccomyxa subellipsoidea (strain C-169)</name>
    <name type="common">Green microalga</name>
    <dbReference type="NCBI Taxonomy" id="574566"/>
    <lineage>
        <taxon>Eukaryota</taxon>
        <taxon>Viridiplantae</taxon>
        <taxon>Chlorophyta</taxon>
        <taxon>core chlorophytes</taxon>
        <taxon>Trebouxiophyceae</taxon>
        <taxon>Trebouxiophyceae incertae sedis</taxon>
        <taxon>Coccomyxaceae</taxon>
        <taxon>Coccomyxa</taxon>
        <taxon>Coccomyxa subellipsoidea</taxon>
    </lineage>
</organism>
<feature type="chain" id="PRO_5003636424" description="Peptidase S8/S53 domain-containing protein" evidence="8">
    <location>
        <begin position="25"/>
        <end position="637"/>
    </location>
</feature>
<dbReference type="KEGG" id="csl:COCSUDRAFT_68092"/>
<dbReference type="PROSITE" id="PS51892">
    <property type="entry name" value="SUBTILASE"/>
    <property type="match status" value="1"/>
</dbReference>
<dbReference type="InterPro" id="IPR034204">
    <property type="entry name" value="PfSUB1-like_cat_dom"/>
</dbReference>
<dbReference type="PROSITE" id="PS00137">
    <property type="entry name" value="SUBTILASE_HIS"/>
    <property type="match status" value="1"/>
</dbReference>
<reference evidence="10 11" key="1">
    <citation type="journal article" date="2012" name="Genome Biol.">
        <title>The genome of the polar eukaryotic microalga coccomyxa subellipsoidea reveals traits of cold adaptation.</title>
        <authorList>
            <person name="Blanc G."/>
            <person name="Agarkova I."/>
            <person name="Grimwood J."/>
            <person name="Kuo A."/>
            <person name="Brueggeman A."/>
            <person name="Dunigan D."/>
            <person name="Gurnon J."/>
            <person name="Ladunga I."/>
            <person name="Lindquist E."/>
            <person name="Lucas S."/>
            <person name="Pangilinan J."/>
            <person name="Proschold T."/>
            <person name="Salamov A."/>
            <person name="Schmutz J."/>
            <person name="Weeks D."/>
            <person name="Yamada T."/>
            <person name="Claverie J.M."/>
            <person name="Grigoriev I."/>
            <person name="Van Etten J."/>
            <person name="Lomsadze A."/>
            <person name="Borodovsky M."/>
        </authorList>
    </citation>
    <scope>NUCLEOTIDE SEQUENCE [LARGE SCALE GENOMIC DNA]</scope>
    <source>
        <strain evidence="10 11">C-169</strain>
    </source>
</reference>
<evidence type="ECO:0000256" key="7">
    <source>
        <dbReference type="SAM" id="MobiDB-lite"/>
    </source>
</evidence>
<dbReference type="RefSeq" id="XP_005643484.1">
    <property type="nucleotide sequence ID" value="XM_005643427.1"/>
</dbReference>
<feature type="active site" description="Charge relay system" evidence="5">
    <location>
        <position position="221"/>
    </location>
</feature>
<protein>
    <recommendedName>
        <fullName evidence="9">Peptidase S8/S53 domain-containing protein</fullName>
    </recommendedName>
</protein>
<dbReference type="InterPro" id="IPR051048">
    <property type="entry name" value="Peptidase_S8/S53_subtilisin"/>
</dbReference>
<gene>
    <name evidence="10" type="ORF">COCSUDRAFT_68092</name>
</gene>
<evidence type="ECO:0000313" key="10">
    <source>
        <dbReference type="EMBL" id="EIE18940.1"/>
    </source>
</evidence>
<dbReference type="InterPro" id="IPR000209">
    <property type="entry name" value="Peptidase_S8/S53_dom"/>
</dbReference>
<feature type="active site" description="Charge relay system" evidence="5">
    <location>
        <position position="154"/>
    </location>
</feature>
<dbReference type="GeneID" id="17036890"/>
<keyword evidence="3 5" id="KW-0378">Hydrolase</keyword>
<dbReference type="InterPro" id="IPR036852">
    <property type="entry name" value="Peptidase_S8/S53_dom_sf"/>
</dbReference>
<evidence type="ECO:0000256" key="6">
    <source>
        <dbReference type="RuleBase" id="RU003355"/>
    </source>
</evidence>
<accession>I0YKM1</accession>
<dbReference type="PROSITE" id="PS00136">
    <property type="entry name" value="SUBTILASE_ASP"/>
    <property type="match status" value="1"/>
</dbReference>
<evidence type="ECO:0000256" key="8">
    <source>
        <dbReference type="SAM" id="SignalP"/>
    </source>
</evidence>
<dbReference type="SUPFAM" id="SSF52743">
    <property type="entry name" value="Subtilisin-like"/>
    <property type="match status" value="2"/>
</dbReference>
<dbReference type="Gene3D" id="3.40.50.200">
    <property type="entry name" value="Peptidase S8/S53 domain"/>
    <property type="match status" value="2"/>
</dbReference>
<comment type="caution">
    <text evidence="10">The sequence shown here is derived from an EMBL/GenBank/DDBJ whole genome shotgun (WGS) entry which is preliminary data.</text>
</comment>
<dbReference type="AlphaFoldDB" id="I0YKM1"/>
<feature type="signal peptide" evidence="8">
    <location>
        <begin position="1"/>
        <end position="24"/>
    </location>
</feature>
<evidence type="ECO:0000259" key="9">
    <source>
        <dbReference type="Pfam" id="PF00082"/>
    </source>
</evidence>
<keyword evidence="4 5" id="KW-0720">Serine protease</keyword>
<feature type="domain" description="Peptidase S8/S53" evidence="9">
    <location>
        <begin position="146"/>
        <end position="291"/>
    </location>
</feature>
<dbReference type="InterPro" id="IPR015500">
    <property type="entry name" value="Peptidase_S8_subtilisin-rel"/>
</dbReference>
<dbReference type="OrthoDB" id="515213at2759"/>
<keyword evidence="8" id="KW-0732">Signal</keyword>